<keyword evidence="7 8" id="KW-0998">Cell outer membrane</keyword>
<comment type="similarity">
    <text evidence="8">Belongs to the BamA family.</text>
</comment>
<evidence type="ECO:0000256" key="2">
    <source>
        <dbReference type="ARBA" id="ARBA00022452"/>
    </source>
</evidence>
<evidence type="ECO:0000256" key="5">
    <source>
        <dbReference type="ARBA" id="ARBA00022737"/>
    </source>
</evidence>
<dbReference type="PIRSF" id="PIRSF006076">
    <property type="entry name" value="OM_assembly_OMP85"/>
    <property type="match status" value="1"/>
</dbReference>
<dbReference type="PANTHER" id="PTHR12815:SF23">
    <property type="entry name" value="OUTER MEMBRANE PROTEIN ASSEMBLY FACTOR BAMA"/>
    <property type="match status" value="1"/>
</dbReference>
<dbReference type="Gene3D" id="2.40.160.50">
    <property type="entry name" value="membrane protein fhac: a member of the omp85/tpsb transporter family"/>
    <property type="match status" value="1"/>
</dbReference>
<feature type="domain" description="POTRA" evidence="10">
    <location>
        <begin position="277"/>
        <end position="356"/>
    </location>
</feature>
<keyword evidence="6 8" id="KW-0472">Membrane</keyword>
<evidence type="ECO:0000256" key="1">
    <source>
        <dbReference type="ARBA" id="ARBA00004370"/>
    </source>
</evidence>
<evidence type="ECO:0000256" key="3">
    <source>
        <dbReference type="ARBA" id="ARBA00022692"/>
    </source>
</evidence>
<name>A0A420WQ25_9PROT</name>
<feature type="domain" description="POTRA" evidence="10">
    <location>
        <begin position="38"/>
        <end position="105"/>
    </location>
</feature>
<dbReference type="GO" id="GO:0043165">
    <property type="term" value="P:Gram-negative-bacterium-type cell outer membrane assembly"/>
    <property type="evidence" value="ECO:0007669"/>
    <property type="project" value="UniProtKB-UniRule"/>
</dbReference>
<dbReference type="PANTHER" id="PTHR12815">
    <property type="entry name" value="SORTING AND ASSEMBLY MACHINERY SAMM50 PROTEIN FAMILY MEMBER"/>
    <property type="match status" value="1"/>
</dbReference>
<evidence type="ECO:0000256" key="7">
    <source>
        <dbReference type="ARBA" id="ARBA00023237"/>
    </source>
</evidence>
<comment type="subunit">
    <text evidence="8">Part of the Bam complex.</text>
</comment>
<keyword evidence="3 8" id="KW-0812">Transmembrane</keyword>
<sequence length="767" mass="86266">MKDRGSSVSKGSFNAVLVACILFFGALAAPAVKAQSVGNIANIRVEGSQRIDPSTVISYLSIKPGDPFNAIALDQSLKTLFATGLFADVTLRREGNELIVRIVENPIINRIAFEGNKRIEDDALTREVQLRPRVVYTRTKVQNDVQRILDVYRRSGRFAATVEPKVIQLDQNRVDLVFEINEGERTEVRRISFIGNKRFSDRALQDVISTKESAWYRFFTGDDTYDPDRLTFDRELLRRYYLRNGYADFRVLSGIAELTPDKKGFFVTFTVEEGERYRFGKVGIDAQLKGLDSSVLDSQLTVKEGDWYDASKVERNIDAITERLGNLGYAFVDIQPRLNRHAEDRKVDLTLVVREGPRVFVEEINIKGNIRTLDKVIRREMRLVEGDAFNTQRIRRSQQRLRDLNFFSNVTLETMEGTSPDKSKIEIAVEERSTGELSVGFGVSTRDALLGDIRIRERNLLGRGQDLSLGFTLSARRQEIDLRFTEPYFLDRDVAAGFDLFRVTTDYQDEASYDLARTGGSLRATYSLMEDLRHTVRYTYSETEIRNVPATASFFIRAQEGQSSSSIIGNSLAYDKRDSKIDPRDGYIVTLNNDVATLGGDTRYVRTVLQGGYYFPVGETWVLSTNAEIGNVTPYGDEEVLIADRFFLGGAKLRGFEYGGVGPRDRSTGDSLGAENYYAGSVELLFPLGLPREMGVRGGVFSDFGSAWDVAASGPNIADVNSIRASVGVSFLWESPMGPLRLDFAAPVVKEEFDETEIFRFSFGTRF</sequence>
<evidence type="ECO:0000259" key="10">
    <source>
        <dbReference type="PROSITE" id="PS51779"/>
    </source>
</evidence>
<dbReference type="PROSITE" id="PS51779">
    <property type="entry name" value="POTRA"/>
    <property type="match status" value="5"/>
</dbReference>
<dbReference type="EMBL" id="RBIG01000001">
    <property type="protein sequence ID" value="RKQ72962.1"/>
    <property type="molecule type" value="Genomic_DNA"/>
</dbReference>
<comment type="subcellular location">
    <subcellularLocation>
        <location evidence="8">Cell outer membrane</location>
    </subcellularLocation>
    <subcellularLocation>
        <location evidence="1">Membrane</location>
    </subcellularLocation>
</comment>
<dbReference type="GO" id="GO:0009279">
    <property type="term" value="C:cell outer membrane"/>
    <property type="evidence" value="ECO:0007669"/>
    <property type="project" value="UniProtKB-SubCell"/>
</dbReference>
<dbReference type="AlphaFoldDB" id="A0A420WQ25"/>
<dbReference type="InterPro" id="IPR034746">
    <property type="entry name" value="POTRA"/>
</dbReference>
<accession>A0A420WQ25</accession>
<evidence type="ECO:0000256" key="4">
    <source>
        <dbReference type="ARBA" id="ARBA00022729"/>
    </source>
</evidence>
<evidence type="ECO:0000256" key="8">
    <source>
        <dbReference type="HAMAP-Rule" id="MF_01430"/>
    </source>
</evidence>
<proteinExistence type="inferred from homology"/>
<dbReference type="InterPro" id="IPR010827">
    <property type="entry name" value="BamA/TamA_POTRA"/>
</dbReference>
<evidence type="ECO:0000256" key="9">
    <source>
        <dbReference type="NCBIfam" id="TIGR03303"/>
    </source>
</evidence>
<gene>
    <name evidence="8" type="primary">bamA</name>
    <name evidence="11" type="ORF">BCL74_0732</name>
</gene>
<keyword evidence="5 8" id="KW-0677">Repeat</keyword>
<feature type="domain" description="POTRA" evidence="10">
    <location>
        <begin position="359"/>
        <end position="432"/>
    </location>
</feature>
<comment type="caution">
    <text evidence="11">The sequence shown here is derived from an EMBL/GenBank/DDBJ whole genome shotgun (WGS) entry which is preliminary data.</text>
</comment>
<organism evidence="11 12">
    <name type="scientific">Oceanibaculum indicum</name>
    <dbReference type="NCBI Taxonomy" id="526216"/>
    <lineage>
        <taxon>Bacteria</taxon>
        <taxon>Pseudomonadati</taxon>
        <taxon>Pseudomonadota</taxon>
        <taxon>Alphaproteobacteria</taxon>
        <taxon>Rhodospirillales</taxon>
        <taxon>Oceanibaculaceae</taxon>
        <taxon>Oceanibaculum</taxon>
    </lineage>
</organism>
<feature type="domain" description="POTRA" evidence="10">
    <location>
        <begin position="106"/>
        <end position="183"/>
    </location>
</feature>
<dbReference type="NCBIfam" id="TIGR03303">
    <property type="entry name" value="OM_YaeT"/>
    <property type="match status" value="1"/>
</dbReference>
<dbReference type="GO" id="GO:0051205">
    <property type="term" value="P:protein insertion into membrane"/>
    <property type="evidence" value="ECO:0007669"/>
    <property type="project" value="UniProtKB-UniRule"/>
</dbReference>
<evidence type="ECO:0000313" key="12">
    <source>
        <dbReference type="Proteomes" id="UP000277424"/>
    </source>
</evidence>
<keyword evidence="4 8" id="KW-0732">Signal</keyword>
<dbReference type="InterPro" id="IPR039910">
    <property type="entry name" value="D15-like"/>
</dbReference>
<dbReference type="Proteomes" id="UP000277424">
    <property type="component" value="Unassembled WGS sequence"/>
</dbReference>
<reference evidence="11 12" key="1">
    <citation type="submission" date="2018-10" db="EMBL/GenBank/DDBJ databases">
        <title>Comparative analysis of microorganisms from saline springs in Andes Mountain Range, Colombia.</title>
        <authorList>
            <person name="Rubin E."/>
        </authorList>
    </citation>
    <scope>NUCLEOTIDE SEQUENCE [LARGE SCALE GENOMIC DNA]</scope>
    <source>
        <strain evidence="11 12">USBA 36</strain>
    </source>
</reference>
<dbReference type="HAMAP" id="MF_01430">
    <property type="entry name" value="OM_assembly_BamA"/>
    <property type="match status" value="1"/>
</dbReference>
<dbReference type="Pfam" id="PF01103">
    <property type="entry name" value="Omp85"/>
    <property type="match status" value="1"/>
</dbReference>
<keyword evidence="2 8" id="KW-1134">Transmembrane beta strand</keyword>
<dbReference type="InterPro" id="IPR023707">
    <property type="entry name" value="OM_assembly_BamA"/>
</dbReference>
<protein>
    <recommendedName>
        <fullName evidence="8 9">Outer membrane protein assembly factor BamA</fullName>
    </recommendedName>
</protein>
<evidence type="ECO:0000313" key="11">
    <source>
        <dbReference type="EMBL" id="RKQ72962.1"/>
    </source>
</evidence>
<dbReference type="Gene3D" id="3.10.20.310">
    <property type="entry name" value="membrane protein fhac"/>
    <property type="match status" value="5"/>
</dbReference>
<dbReference type="InterPro" id="IPR000184">
    <property type="entry name" value="Bac_surfAg_D15"/>
</dbReference>
<comment type="function">
    <text evidence="8">Part of the outer membrane protein assembly complex, which is involved in assembly and insertion of beta-barrel proteins into the outer membrane.</text>
</comment>
<dbReference type="Pfam" id="PF07244">
    <property type="entry name" value="POTRA"/>
    <property type="match status" value="5"/>
</dbReference>
<feature type="domain" description="POTRA" evidence="10">
    <location>
        <begin position="186"/>
        <end position="274"/>
    </location>
</feature>
<evidence type="ECO:0000256" key="6">
    <source>
        <dbReference type="ARBA" id="ARBA00023136"/>
    </source>
</evidence>